<dbReference type="Proteomes" id="UP001602058">
    <property type="component" value="Unassembled WGS sequence"/>
</dbReference>
<dbReference type="Pfam" id="PF09485">
    <property type="entry name" value="CRISPR_Cse2"/>
    <property type="match status" value="1"/>
</dbReference>
<sequence>MSTTEQRRAHYDAFVAHIHDLCQTKKIRADLELGRGRPVNECKPLHRYLSRAVARHPARRAYYTIASFIAMQRPTSPHTPETDNETALPAAVATHPDEAAPQQADGNEAQAWRSRPNLGKSLALAVRDHGFNASRTEDNVYILTGLSTELLHPMLWSCVRRLLAADVAIDWAVLLEDLAWWDHDQGEISTRWLDSFHVTLDPHPTLFQEL</sequence>
<evidence type="ECO:0000313" key="2">
    <source>
        <dbReference type="Proteomes" id="UP001602058"/>
    </source>
</evidence>
<proteinExistence type="predicted"/>
<dbReference type="Gene3D" id="1.10.520.40">
    <property type="entry name" value="CRISPR-associated protein Cse2"/>
    <property type="match status" value="1"/>
</dbReference>
<gene>
    <name evidence="1" type="primary">casB</name>
    <name evidence="1" type="synonym">cse2</name>
    <name evidence="1" type="ORF">ACFY1D_40250</name>
</gene>
<keyword evidence="2" id="KW-1185">Reference proteome</keyword>
<accession>A0ABW6UVU4</accession>
<evidence type="ECO:0000313" key="1">
    <source>
        <dbReference type="EMBL" id="MFF4527596.1"/>
    </source>
</evidence>
<protein>
    <submittedName>
        <fullName evidence="1">Type I-E CRISPR-associated protein Cse2/CasB</fullName>
    </submittedName>
</protein>
<comment type="caution">
    <text evidence="1">The sequence shown here is derived from an EMBL/GenBank/DDBJ whole genome shotgun (WGS) entry which is preliminary data.</text>
</comment>
<dbReference type="EMBL" id="JBIAWJ010000044">
    <property type="protein sequence ID" value="MFF4527596.1"/>
    <property type="molecule type" value="Genomic_DNA"/>
</dbReference>
<reference evidence="1 2" key="1">
    <citation type="submission" date="2024-10" db="EMBL/GenBank/DDBJ databases">
        <title>The Natural Products Discovery Center: Release of the First 8490 Sequenced Strains for Exploring Actinobacteria Biosynthetic Diversity.</title>
        <authorList>
            <person name="Kalkreuter E."/>
            <person name="Kautsar S.A."/>
            <person name="Yang D."/>
            <person name="Bader C.D."/>
            <person name="Teijaro C.N."/>
            <person name="Fluegel L."/>
            <person name="Davis C.M."/>
            <person name="Simpson J.R."/>
            <person name="Lauterbach L."/>
            <person name="Steele A.D."/>
            <person name="Gui C."/>
            <person name="Meng S."/>
            <person name="Li G."/>
            <person name="Viehrig K."/>
            <person name="Ye F."/>
            <person name="Su P."/>
            <person name="Kiefer A.F."/>
            <person name="Nichols A."/>
            <person name="Cepeda A.J."/>
            <person name="Yan W."/>
            <person name="Fan B."/>
            <person name="Jiang Y."/>
            <person name="Adhikari A."/>
            <person name="Zheng C.-J."/>
            <person name="Schuster L."/>
            <person name="Cowan T.M."/>
            <person name="Smanski M.J."/>
            <person name="Chevrette M.G."/>
            <person name="De Carvalho L.P.S."/>
            <person name="Shen B."/>
        </authorList>
    </citation>
    <scope>NUCLEOTIDE SEQUENCE [LARGE SCALE GENOMIC DNA]</scope>
    <source>
        <strain evidence="1 2">NPDC001390</strain>
    </source>
</reference>
<dbReference type="InterPro" id="IPR038287">
    <property type="entry name" value="Cse2_sf"/>
</dbReference>
<dbReference type="NCBIfam" id="TIGR02548">
    <property type="entry name" value="casB_cse2"/>
    <property type="match status" value="1"/>
</dbReference>
<dbReference type="RefSeq" id="WP_351088129.1">
    <property type="nucleotide sequence ID" value="NZ_JBEOZG010000082.1"/>
</dbReference>
<name>A0ABW6UVU4_9ACTN</name>
<organism evidence="1 2">
    <name type="scientific">Streptomyces bluensis</name>
    <dbReference type="NCBI Taxonomy" id="33897"/>
    <lineage>
        <taxon>Bacteria</taxon>
        <taxon>Bacillati</taxon>
        <taxon>Actinomycetota</taxon>
        <taxon>Actinomycetes</taxon>
        <taxon>Kitasatosporales</taxon>
        <taxon>Streptomycetaceae</taxon>
        <taxon>Streptomyces</taxon>
    </lineage>
</organism>
<dbReference type="InterPro" id="IPR013382">
    <property type="entry name" value="CRISPR-assoc_prot_Cse2"/>
</dbReference>